<dbReference type="InterPro" id="IPR029058">
    <property type="entry name" value="AB_hydrolase_fold"/>
</dbReference>
<dbReference type="RefSeq" id="WP_378307166.1">
    <property type="nucleotide sequence ID" value="NZ_JBHTJA010000172.1"/>
</dbReference>
<accession>A0ABW3EZN9</accession>
<protein>
    <submittedName>
        <fullName evidence="2">Alpha/beta fold hydrolase</fullName>
    </submittedName>
</protein>
<feature type="domain" description="AB hydrolase-1" evidence="1">
    <location>
        <begin position="25"/>
        <end position="245"/>
    </location>
</feature>
<keyword evidence="3" id="KW-1185">Reference proteome</keyword>
<dbReference type="SUPFAM" id="SSF53474">
    <property type="entry name" value="alpha/beta-Hydrolases"/>
    <property type="match status" value="1"/>
</dbReference>
<comment type="caution">
    <text evidence="2">The sequence shown here is derived from an EMBL/GenBank/DDBJ whole genome shotgun (WGS) entry which is preliminary data.</text>
</comment>
<keyword evidence="2" id="KW-0378">Hydrolase</keyword>
<dbReference type="InterPro" id="IPR050471">
    <property type="entry name" value="AB_hydrolase"/>
</dbReference>
<dbReference type="GO" id="GO:0016787">
    <property type="term" value="F:hydrolase activity"/>
    <property type="evidence" value="ECO:0007669"/>
    <property type="project" value="UniProtKB-KW"/>
</dbReference>
<dbReference type="PANTHER" id="PTHR43433">
    <property type="entry name" value="HYDROLASE, ALPHA/BETA FOLD FAMILY PROTEIN"/>
    <property type="match status" value="1"/>
</dbReference>
<dbReference type="Gene3D" id="3.40.50.1820">
    <property type="entry name" value="alpha/beta hydrolase"/>
    <property type="match status" value="1"/>
</dbReference>
<organism evidence="2 3">
    <name type="scientific">Actinomadura sediminis</name>
    <dbReference type="NCBI Taxonomy" id="1038904"/>
    <lineage>
        <taxon>Bacteria</taxon>
        <taxon>Bacillati</taxon>
        <taxon>Actinomycetota</taxon>
        <taxon>Actinomycetes</taxon>
        <taxon>Streptosporangiales</taxon>
        <taxon>Thermomonosporaceae</taxon>
        <taxon>Actinomadura</taxon>
    </lineage>
</organism>
<dbReference type="InterPro" id="IPR000073">
    <property type="entry name" value="AB_hydrolase_1"/>
</dbReference>
<dbReference type="EMBL" id="JBHTJA010000172">
    <property type="protein sequence ID" value="MFD0905846.1"/>
    <property type="molecule type" value="Genomic_DNA"/>
</dbReference>
<evidence type="ECO:0000259" key="1">
    <source>
        <dbReference type="Pfam" id="PF12697"/>
    </source>
</evidence>
<gene>
    <name evidence="2" type="ORF">ACFQ11_36120</name>
</gene>
<sequence length="258" mass="26820">MTEHVTSADGTRIAYDRLGDGPPLVLVGGMFCDRRTTGDLAKSLAEHFTVFNYDRRGRGDSGDTAPYAPEREVEDIAALIAAAGGTACCYGVSSGAALALRAAAAGLPIDRLVLHEPPYGADDEESRTRARSLADGVRAAIADDRRADAVKMFMAATGMPDEMAAGVGADPGMQALAPTMPYDHAVVGEDGVLPRDAARAVTTPTLVLAGDGSAPFFRDTAVRLAEIIPDARVEILEGVGHDAPPESLTGPITTFLKA</sequence>
<dbReference type="Pfam" id="PF12697">
    <property type="entry name" value="Abhydrolase_6"/>
    <property type="match status" value="1"/>
</dbReference>
<dbReference type="PANTHER" id="PTHR43433:SF5">
    <property type="entry name" value="AB HYDROLASE-1 DOMAIN-CONTAINING PROTEIN"/>
    <property type="match status" value="1"/>
</dbReference>
<reference evidence="3" key="1">
    <citation type="journal article" date="2019" name="Int. J. Syst. Evol. Microbiol.">
        <title>The Global Catalogue of Microorganisms (GCM) 10K type strain sequencing project: providing services to taxonomists for standard genome sequencing and annotation.</title>
        <authorList>
            <consortium name="The Broad Institute Genomics Platform"/>
            <consortium name="The Broad Institute Genome Sequencing Center for Infectious Disease"/>
            <person name="Wu L."/>
            <person name="Ma J."/>
        </authorList>
    </citation>
    <scope>NUCLEOTIDE SEQUENCE [LARGE SCALE GENOMIC DNA]</scope>
    <source>
        <strain evidence="3">JCM 31202</strain>
    </source>
</reference>
<dbReference type="Proteomes" id="UP001596972">
    <property type="component" value="Unassembled WGS sequence"/>
</dbReference>
<evidence type="ECO:0000313" key="3">
    <source>
        <dbReference type="Proteomes" id="UP001596972"/>
    </source>
</evidence>
<name>A0ABW3EZN9_9ACTN</name>
<proteinExistence type="predicted"/>
<evidence type="ECO:0000313" key="2">
    <source>
        <dbReference type="EMBL" id="MFD0905846.1"/>
    </source>
</evidence>